<dbReference type="PIRSF" id="PIRSF028754">
    <property type="entry name" value="UCP028754"/>
    <property type="match status" value="1"/>
</dbReference>
<dbReference type="SUPFAM" id="SSF159659">
    <property type="entry name" value="Cgl1923-like"/>
    <property type="match status" value="1"/>
</dbReference>
<name>A0ABN2K0V9_9MICO</name>
<evidence type="ECO:0000256" key="1">
    <source>
        <dbReference type="SAM" id="Coils"/>
    </source>
</evidence>
<dbReference type="InterPro" id="IPR038389">
    <property type="entry name" value="PSMG2_sf"/>
</dbReference>
<dbReference type="PANTHER" id="PTHR35610">
    <property type="entry name" value="3-ISOPROPYLMALATE DEHYDRATASE-RELATED"/>
    <property type="match status" value="1"/>
</dbReference>
<keyword evidence="3" id="KW-1185">Reference proteome</keyword>
<dbReference type="EMBL" id="BAAAPN010000009">
    <property type="protein sequence ID" value="GAA1745977.1"/>
    <property type="molecule type" value="Genomic_DNA"/>
</dbReference>
<organism evidence="2 3">
    <name type="scientific">Nostocoides vanveenii</name>
    <dbReference type="NCBI Taxonomy" id="330835"/>
    <lineage>
        <taxon>Bacteria</taxon>
        <taxon>Bacillati</taxon>
        <taxon>Actinomycetota</taxon>
        <taxon>Actinomycetes</taxon>
        <taxon>Micrococcales</taxon>
        <taxon>Intrasporangiaceae</taxon>
        <taxon>Nostocoides</taxon>
    </lineage>
</organism>
<proteinExistence type="predicted"/>
<dbReference type="RefSeq" id="WP_344061141.1">
    <property type="nucleotide sequence ID" value="NZ_BAAAPN010000009.1"/>
</dbReference>
<comment type="caution">
    <text evidence="2">The sequence shown here is derived from an EMBL/GenBank/DDBJ whole genome shotgun (WGS) entry which is preliminary data.</text>
</comment>
<dbReference type="InterPro" id="IPR008492">
    <property type="entry name" value="Rv2714-like"/>
</dbReference>
<dbReference type="Pfam" id="PF09754">
    <property type="entry name" value="PAC2"/>
    <property type="match status" value="1"/>
</dbReference>
<dbReference type="Proteomes" id="UP001501475">
    <property type="component" value="Unassembled WGS sequence"/>
</dbReference>
<reference evidence="2 3" key="1">
    <citation type="journal article" date="2019" name="Int. J. Syst. Evol. Microbiol.">
        <title>The Global Catalogue of Microorganisms (GCM) 10K type strain sequencing project: providing services to taxonomists for standard genome sequencing and annotation.</title>
        <authorList>
            <consortium name="The Broad Institute Genomics Platform"/>
            <consortium name="The Broad Institute Genome Sequencing Center for Infectious Disease"/>
            <person name="Wu L."/>
            <person name="Ma J."/>
        </authorList>
    </citation>
    <scope>NUCLEOTIDE SEQUENCE [LARGE SCALE GENOMIC DNA]</scope>
    <source>
        <strain evidence="2 3">JCM 15591</strain>
    </source>
</reference>
<evidence type="ECO:0000313" key="2">
    <source>
        <dbReference type="EMBL" id="GAA1745977.1"/>
    </source>
</evidence>
<sequence length="282" mass="30823">MIELDDLPELRDTVMILAFEGWNDAGEAATDAIEHLSGLWDAHPVAALDPEDYYDFQVNRPRAVIDNGRRRIQWRTTRILHARRPGLDRSVILVSGIEPSFKWRGFTVELMEFAQSAGVTTFITLGALMADVAHSRPIPVTATSEDDATIHRFDLEPSTYEGPTGIVGVLADAATQSGITSISCWAAVPHYAGHPPSPKATLALLDTLSKLIDRPIDAEDLTEQAQAWEKGVNALAESDDEVAEYVEALEKAQDTAELPEASGDVIAREFERYLRGQGGTEG</sequence>
<feature type="coiled-coil region" evidence="1">
    <location>
        <begin position="218"/>
        <end position="255"/>
    </location>
</feature>
<protein>
    <submittedName>
        <fullName evidence="2">Filament polymerization regulator ParJ</fullName>
    </submittedName>
</protein>
<evidence type="ECO:0000313" key="3">
    <source>
        <dbReference type="Proteomes" id="UP001501475"/>
    </source>
</evidence>
<keyword evidence="1" id="KW-0175">Coiled coil</keyword>
<dbReference type="InterPro" id="IPR019151">
    <property type="entry name" value="Proteasome_assmbl_chaperone_2"/>
</dbReference>
<gene>
    <name evidence="2" type="primary">parJ</name>
    <name evidence="2" type="ORF">GCM10009810_03190</name>
</gene>
<dbReference type="Gene3D" id="3.40.50.10900">
    <property type="entry name" value="PAC-like subunit"/>
    <property type="match status" value="1"/>
</dbReference>
<accession>A0ABN2K0V9</accession>